<feature type="compositionally biased region" description="Low complexity" evidence="1">
    <location>
        <begin position="40"/>
        <end position="72"/>
    </location>
</feature>
<feature type="region of interest" description="Disordered" evidence="1">
    <location>
        <begin position="99"/>
        <end position="134"/>
    </location>
</feature>
<dbReference type="AlphaFoldDB" id="A0A1Y5PBD3"/>
<organism evidence="3">
    <name type="scientific">uncultured Mycobacterium sp</name>
    <dbReference type="NCBI Taxonomy" id="171292"/>
    <lineage>
        <taxon>Bacteria</taxon>
        <taxon>Bacillati</taxon>
        <taxon>Actinomycetota</taxon>
        <taxon>Actinomycetes</taxon>
        <taxon>Mycobacteriales</taxon>
        <taxon>Mycobacteriaceae</taxon>
        <taxon>Mycobacterium</taxon>
        <taxon>environmental samples</taxon>
    </lineage>
</organism>
<feature type="transmembrane region" description="Helical" evidence="2">
    <location>
        <begin position="714"/>
        <end position="734"/>
    </location>
</feature>
<reference evidence="3" key="1">
    <citation type="submission" date="2016-03" db="EMBL/GenBank/DDBJ databases">
        <authorList>
            <person name="Ploux O."/>
        </authorList>
    </citation>
    <scope>NUCLEOTIDE SEQUENCE</scope>
    <source>
        <strain evidence="3">UC10</strain>
    </source>
</reference>
<dbReference type="SUPFAM" id="SSF51004">
    <property type="entry name" value="C-terminal (heme d1) domain of cytochrome cd1-nitrite reductase"/>
    <property type="match status" value="1"/>
</dbReference>
<feature type="transmembrane region" description="Helical" evidence="2">
    <location>
        <begin position="12"/>
        <end position="34"/>
    </location>
</feature>
<proteinExistence type="predicted"/>
<keyword evidence="2" id="KW-0812">Transmembrane</keyword>
<feature type="region of interest" description="Disordered" evidence="1">
    <location>
        <begin position="40"/>
        <end position="75"/>
    </location>
</feature>
<evidence type="ECO:0000256" key="1">
    <source>
        <dbReference type="SAM" id="MobiDB-lite"/>
    </source>
</evidence>
<keyword evidence="2" id="KW-1133">Transmembrane helix</keyword>
<accession>A0A1Y5PBD3</accession>
<name>A0A1Y5PBD3_9MYCO</name>
<dbReference type="InterPro" id="IPR011044">
    <property type="entry name" value="Quino_amine_DH_bsu"/>
</dbReference>
<feature type="compositionally biased region" description="Polar residues" evidence="1">
    <location>
        <begin position="103"/>
        <end position="123"/>
    </location>
</feature>
<dbReference type="SUPFAM" id="SSF50969">
    <property type="entry name" value="YVTN repeat-like/Quinoprotein amine dehydrogenase"/>
    <property type="match status" value="1"/>
</dbReference>
<dbReference type="Gene3D" id="2.120.10.30">
    <property type="entry name" value="TolB, C-terminal domain"/>
    <property type="match status" value="2"/>
</dbReference>
<dbReference type="InterPro" id="IPR011042">
    <property type="entry name" value="6-blade_b-propeller_TolB-like"/>
</dbReference>
<dbReference type="EMBL" id="FLQS01000022">
    <property type="protein sequence ID" value="SBS75993.1"/>
    <property type="molecule type" value="Genomic_DNA"/>
</dbReference>
<dbReference type="SUPFAM" id="SSF75011">
    <property type="entry name" value="3-carboxy-cis,cis-mucoante lactonizing enzyme"/>
    <property type="match status" value="1"/>
</dbReference>
<sequence>MRDTIGGMSTGHLVGYVGGLAVALGVGTAVWVSAPTASADASSASSHSAGPSGTATSARAPQRANAVAAMKPAPRRKVAAPASSVTLLMAASGTADTRRMTVNPLQPSSTTRNALTATSSGSTPPAADTIPIDSGHNLVIDTTGDWSTGFTTHVSVHDTATGSQTGTTLDLAGRIAQDPLLDTEGRRVVVATSTEISYSKYASQVAVFDTNAGTPVGTTMDFDGSPRVELVGDTSLALISTYVYDANTGGATHFTVIDTAAGAKVGAGVTLEGSPWNSPAVSAHGANLLVIAVNQDLFAGSSTVNAAVLNTATGTQAGHTVSLDGALWGDPLVNDDGTHVLLTASIGGATHVAVIDAVSGEQSGDTLDLQGSAGYVLPAADRVHVLITADDGESTHIAVVDATTGDQADTTFTLTGRIGPPLLSADGIHALFTASTADSTQVAVLDTTTGKQTGTTVTLTGRVAGPWVNADGIHALFTASTADSTQVVVVDSTSGEQTGTAVDLAGAMSYTLGDAGGTHVLVVTSAGGSTQFTSFDSATGQQAAVPLSFTGDLVGWPSPSTAADGTHALFIFDEAATTRLVLIDITTGTETGTGLTLPGDPGIPIVSDDGNHSTIVTRVAATTAHGSSTRVAVIDTTTGNQVGVTTRLTGTPAALPQLSADGHHVMVTTFAGLTANLDTTTGTATTRIARAPWGLDLEAFALTPLGRVVMGIEVAVGTAYLVMVQFVLFGFLWLGSIFSQAPTHQVATTPAAQLQY</sequence>
<gene>
    <name evidence="3" type="ORF">MHPYR_290069</name>
</gene>
<keyword evidence="2" id="KW-0472">Membrane</keyword>
<protein>
    <submittedName>
        <fullName evidence="3">Uncharacterized protein</fullName>
    </submittedName>
</protein>
<evidence type="ECO:0000313" key="3">
    <source>
        <dbReference type="EMBL" id="SBS75993.1"/>
    </source>
</evidence>
<dbReference type="InterPro" id="IPR011048">
    <property type="entry name" value="Haem_d1_sf"/>
</dbReference>
<evidence type="ECO:0000256" key="2">
    <source>
        <dbReference type="SAM" id="Phobius"/>
    </source>
</evidence>